<comment type="caution">
    <text evidence="1">The sequence shown here is derived from an EMBL/GenBank/DDBJ whole genome shotgun (WGS) entry which is preliminary data.</text>
</comment>
<dbReference type="GeneID" id="36340724"/>
<gene>
    <name evidence="1" type="ORF">EGR_05009</name>
</gene>
<keyword evidence="2" id="KW-1185">Reference proteome</keyword>
<evidence type="ECO:0000313" key="2">
    <source>
        <dbReference type="Proteomes" id="UP000019149"/>
    </source>
</evidence>
<accession>W6UGP2</accession>
<reference evidence="1 2" key="1">
    <citation type="journal article" date="2013" name="Nat. Genet.">
        <title>The genome of the hydatid tapeworm Echinococcus granulosus.</title>
        <authorList>
            <person name="Zheng H."/>
            <person name="Zhang W."/>
            <person name="Zhang L."/>
            <person name="Zhang Z."/>
            <person name="Li J."/>
            <person name="Lu G."/>
            <person name="Zhu Y."/>
            <person name="Wang Y."/>
            <person name="Huang Y."/>
            <person name="Liu J."/>
            <person name="Kang H."/>
            <person name="Chen J."/>
            <person name="Wang L."/>
            <person name="Chen A."/>
            <person name="Yu S."/>
            <person name="Gao Z."/>
            <person name="Jin L."/>
            <person name="Gu W."/>
            <person name="Wang Z."/>
            <person name="Zhao L."/>
            <person name="Shi B."/>
            <person name="Wen H."/>
            <person name="Lin R."/>
            <person name="Jones M.K."/>
            <person name="Brejova B."/>
            <person name="Vinar T."/>
            <person name="Zhao G."/>
            <person name="McManus D.P."/>
            <person name="Chen Z."/>
            <person name="Zhou Y."/>
            <person name="Wang S."/>
        </authorList>
    </citation>
    <scope>NUCLEOTIDE SEQUENCE [LARGE SCALE GENOMIC DNA]</scope>
</reference>
<sequence>MCSHFGATEGNILTPEKDPSIFVTASSAVQATYTTQALILHAVLQRVSHSTQQFHFQQTVAIVLHRNQKDSLCNGVDGGVEYQVWTGGLSTKRQQNSDLVSS</sequence>
<protein>
    <submittedName>
        <fullName evidence="1">Uncharacterized protein</fullName>
    </submittedName>
</protein>
<dbReference type="KEGG" id="egl:EGR_05009"/>
<dbReference type="CTD" id="36340724"/>
<dbReference type="AlphaFoldDB" id="W6UGP2"/>
<proteinExistence type="predicted"/>
<dbReference type="RefSeq" id="XP_024351352.1">
    <property type="nucleotide sequence ID" value="XM_024494258.1"/>
</dbReference>
<name>W6UGP2_ECHGR</name>
<organism evidence="1 2">
    <name type="scientific">Echinococcus granulosus</name>
    <name type="common">Hydatid tapeworm</name>
    <dbReference type="NCBI Taxonomy" id="6210"/>
    <lineage>
        <taxon>Eukaryota</taxon>
        <taxon>Metazoa</taxon>
        <taxon>Spiralia</taxon>
        <taxon>Lophotrochozoa</taxon>
        <taxon>Platyhelminthes</taxon>
        <taxon>Cestoda</taxon>
        <taxon>Eucestoda</taxon>
        <taxon>Cyclophyllidea</taxon>
        <taxon>Taeniidae</taxon>
        <taxon>Echinococcus</taxon>
        <taxon>Echinococcus granulosus group</taxon>
    </lineage>
</organism>
<dbReference type="EMBL" id="APAU02000034">
    <property type="protein sequence ID" value="EUB60156.1"/>
    <property type="molecule type" value="Genomic_DNA"/>
</dbReference>
<evidence type="ECO:0000313" key="1">
    <source>
        <dbReference type="EMBL" id="EUB60156.1"/>
    </source>
</evidence>
<dbReference type="Proteomes" id="UP000019149">
    <property type="component" value="Unassembled WGS sequence"/>
</dbReference>